<dbReference type="OrthoDB" id="1430466at2"/>
<proteinExistence type="predicted"/>
<evidence type="ECO:0000313" key="1">
    <source>
        <dbReference type="EMBL" id="TGN29501.1"/>
    </source>
</evidence>
<accession>A0A4Z1BJ06</accession>
<sequence>MEKPILLLKQDLIKPIEQALERIEKIRQLKASNTDSIILEGLFILAISSFENSLNDTLRILLMNIPDKLDFKSENISKEELIDGNPLKQAVENKIISISYKNLTEIQKFFAKTTGLNETIISETLTNELLEIKATRNLLIHNNLVVNSIYKETAGINQREPNFEKKLIIDQNYLFSSLTTLRDILNKYKIKLLEKYSDFTRINAIKKLFRYIFNTPVMQFENEFEVDEENDIISTLKNSSRKNALSSSEKFYYDIWLAHSHGTRFEFNSGQFYSISNKDKLSFFMKNIDLLKSKEKPADDIGNCLTTIILDTKNKIV</sequence>
<keyword evidence="2" id="KW-1185">Reference proteome</keyword>
<dbReference type="Proteomes" id="UP000297998">
    <property type="component" value="Unassembled WGS sequence"/>
</dbReference>
<organism evidence="1 2">
    <name type="scientific">Empedobacter tilapiae</name>
    <dbReference type="NCBI Taxonomy" id="2491114"/>
    <lineage>
        <taxon>Bacteria</taxon>
        <taxon>Pseudomonadati</taxon>
        <taxon>Bacteroidota</taxon>
        <taxon>Flavobacteriia</taxon>
        <taxon>Flavobacteriales</taxon>
        <taxon>Weeksellaceae</taxon>
        <taxon>Empedobacter</taxon>
    </lineage>
</organism>
<evidence type="ECO:0000313" key="2">
    <source>
        <dbReference type="Proteomes" id="UP000297998"/>
    </source>
</evidence>
<gene>
    <name evidence="1" type="ORF">E4J94_01995</name>
</gene>
<dbReference type="RefSeq" id="WP_135834234.1">
    <property type="nucleotide sequence ID" value="NZ_SRPE01000002.1"/>
</dbReference>
<protein>
    <submittedName>
        <fullName evidence="1">Uncharacterized protein</fullName>
    </submittedName>
</protein>
<name>A0A4Z1BJ06_9FLAO</name>
<reference evidence="1 2" key="1">
    <citation type="submission" date="2019-03" db="EMBL/GenBank/DDBJ databases">
        <title>Empedobacter tilapiae sp. nov., isolated from an intestine of Nile tilapia Oreochromis niloticus.</title>
        <authorList>
            <person name="Kim Y.-O."/>
            <person name="Yoon J.-H."/>
        </authorList>
    </citation>
    <scope>NUCLEOTIDE SEQUENCE [LARGE SCALE GENOMIC DNA]</scope>
    <source>
        <strain evidence="1 2">MRS2</strain>
    </source>
</reference>
<comment type="caution">
    <text evidence="1">The sequence shown here is derived from an EMBL/GenBank/DDBJ whole genome shotgun (WGS) entry which is preliminary data.</text>
</comment>
<dbReference type="AlphaFoldDB" id="A0A4Z1BJ06"/>
<dbReference type="EMBL" id="SRPE01000002">
    <property type="protein sequence ID" value="TGN29501.1"/>
    <property type="molecule type" value="Genomic_DNA"/>
</dbReference>